<evidence type="ECO:0000256" key="5">
    <source>
        <dbReference type="ARBA" id="ARBA00023064"/>
    </source>
</evidence>
<dbReference type="Gene3D" id="3.40.50.720">
    <property type="entry name" value="NAD(P)-binding Rossmann-like Domain"/>
    <property type="match status" value="1"/>
</dbReference>
<evidence type="ECO:0000256" key="1">
    <source>
        <dbReference type="ARBA" id="ARBA00004874"/>
    </source>
</evidence>
<dbReference type="GO" id="GO:0004616">
    <property type="term" value="F:phosphogluconate dehydrogenase (decarboxylating) activity"/>
    <property type="evidence" value="ECO:0007669"/>
    <property type="project" value="UniProtKB-EC"/>
</dbReference>
<protein>
    <recommendedName>
        <fullName evidence="3">phosphogluconate dehydrogenase (NADP(+)-dependent, decarboxylating)</fullName>
        <ecNumber evidence="3">1.1.1.44</ecNumber>
    </recommendedName>
</protein>
<organism evidence="8 9">
    <name type="scientific">Xylaria bambusicola</name>
    <dbReference type="NCBI Taxonomy" id="326684"/>
    <lineage>
        <taxon>Eukaryota</taxon>
        <taxon>Fungi</taxon>
        <taxon>Dikarya</taxon>
        <taxon>Ascomycota</taxon>
        <taxon>Pezizomycotina</taxon>
        <taxon>Sordariomycetes</taxon>
        <taxon>Xylariomycetidae</taxon>
        <taxon>Xylariales</taxon>
        <taxon>Xylariaceae</taxon>
        <taxon>Xylaria</taxon>
    </lineage>
</organism>
<evidence type="ECO:0000256" key="3">
    <source>
        <dbReference type="ARBA" id="ARBA00013011"/>
    </source>
</evidence>
<dbReference type="SMART" id="SM01350">
    <property type="entry name" value="6PGD"/>
    <property type="match status" value="1"/>
</dbReference>
<comment type="caution">
    <text evidence="8">The sequence shown here is derived from an EMBL/GenBank/DDBJ whole genome shotgun (WGS) entry which is preliminary data.</text>
</comment>
<dbReference type="PANTHER" id="PTHR11811">
    <property type="entry name" value="6-PHOSPHOGLUCONATE DEHYDROGENASE"/>
    <property type="match status" value="1"/>
</dbReference>
<keyword evidence="5" id="KW-0311">Gluconate utilization</keyword>
<dbReference type="Proteomes" id="UP001305414">
    <property type="component" value="Unassembled WGS sequence"/>
</dbReference>
<comment type="similarity">
    <text evidence="2">Belongs to the 6-phosphogluconate dehydrogenase family.</text>
</comment>
<keyword evidence="9" id="KW-1185">Reference proteome</keyword>
<sequence>MGGMLGVGSMGGAMSLLFAEHGYEVFFFDPSDQNMDQLEKMSRDIHLDSKIHRTGGYDELYSKLGETKVFVFSMPHGRPADKCVESLKPHLKAGDVIIDCGNEHWENTERRQRDLDSKGIHYIGCGVSGGYQSARSGPSMSPGGSAEGLEKVMPFLRTVAAKDGQGWSCTNPGGPGGSGHYVKMVHNGIEQGMMSVIAEVWLLLTEGLGLNNKEVSNIFQSWNEKGPLRGCFLVSIGADIERTKDDSGNLVLSQVRDKVVQDVDEEEGTGIWTCEEAVARHVPAASILSAHLFRCASADLGRRMKNKKRSGSSGGRQANPRDVFAAGVSRDELIEELHQATYFCFLACFAQGFDLIRQKDKDKNWKLDYRKILQLWRGGCIIQADFITDLLDKMYARADHDPDDVLGNEEVEKDLAANYQHTKKVVLKAIEADLFVPSISQTLEYYKYETSVCGISHFLYQSTSHSGPTSSASKISKYPFVLFSIPFEDV</sequence>
<name>A0AAN7UED8_9PEZI</name>
<dbReference type="SUPFAM" id="SSF51735">
    <property type="entry name" value="NAD(P)-binding Rossmann-fold domains"/>
    <property type="match status" value="1"/>
</dbReference>
<dbReference type="Pfam" id="PF03446">
    <property type="entry name" value="NAD_binding_2"/>
    <property type="match status" value="1"/>
</dbReference>
<reference evidence="8 9" key="1">
    <citation type="submission" date="2023-10" db="EMBL/GenBank/DDBJ databases">
        <title>Draft genome sequence of Xylaria bambusicola isolate GMP-LS, the root and basal stem rot pathogen of sugarcane in Indonesia.</title>
        <authorList>
            <person name="Selvaraj P."/>
            <person name="Muralishankar V."/>
            <person name="Muruganantham S."/>
            <person name="Sp S."/>
            <person name="Haryani S."/>
            <person name="Lau K.J.X."/>
            <person name="Naqvi N.I."/>
        </authorList>
    </citation>
    <scope>NUCLEOTIDE SEQUENCE [LARGE SCALE GENOMIC DNA]</scope>
    <source>
        <strain evidence="8">GMP-LS</strain>
    </source>
</reference>
<evidence type="ECO:0000313" key="8">
    <source>
        <dbReference type="EMBL" id="KAK5630765.1"/>
    </source>
</evidence>
<evidence type="ECO:0000259" key="7">
    <source>
        <dbReference type="SMART" id="SM01350"/>
    </source>
</evidence>
<dbReference type="EC" id="1.1.1.44" evidence="3"/>
<dbReference type="GO" id="GO:0019521">
    <property type="term" value="P:D-gluconate metabolic process"/>
    <property type="evidence" value="ECO:0007669"/>
    <property type="project" value="UniProtKB-KW"/>
</dbReference>
<dbReference type="PRINTS" id="PR00076">
    <property type="entry name" value="6PGDHDRGNASE"/>
</dbReference>
<evidence type="ECO:0000313" key="9">
    <source>
        <dbReference type="Proteomes" id="UP001305414"/>
    </source>
</evidence>
<dbReference type="GO" id="GO:0050661">
    <property type="term" value="F:NADP binding"/>
    <property type="evidence" value="ECO:0007669"/>
    <property type="project" value="InterPro"/>
</dbReference>
<dbReference type="InterPro" id="IPR008927">
    <property type="entry name" value="6-PGluconate_DH-like_C_sf"/>
</dbReference>
<accession>A0AAN7UED8</accession>
<dbReference type="Pfam" id="PF00393">
    <property type="entry name" value="6PGD"/>
    <property type="match status" value="1"/>
</dbReference>
<keyword evidence="6" id="KW-0570">Pentose shunt</keyword>
<dbReference type="AlphaFoldDB" id="A0AAN7UED8"/>
<dbReference type="SUPFAM" id="SSF48179">
    <property type="entry name" value="6-phosphogluconate dehydrogenase C-terminal domain-like"/>
    <property type="match status" value="1"/>
</dbReference>
<feature type="domain" description="6-phosphogluconate dehydrogenase C-terminal" evidence="7">
    <location>
        <begin position="179"/>
        <end position="461"/>
    </location>
</feature>
<proteinExistence type="inferred from homology"/>
<gene>
    <name evidence="8" type="ORF">RRF57_006480</name>
</gene>
<evidence type="ECO:0000256" key="4">
    <source>
        <dbReference type="ARBA" id="ARBA00023002"/>
    </source>
</evidence>
<dbReference type="InterPro" id="IPR006114">
    <property type="entry name" value="6PGDH_C"/>
</dbReference>
<dbReference type="GO" id="GO:0006098">
    <property type="term" value="P:pentose-phosphate shunt"/>
    <property type="evidence" value="ECO:0007669"/>
    <property type="project" value="UniProtKB-KW"/>
</dbReference>
<dbReference type="Gene3D" id="1.10.1040.10">
    <property type="entry name" value="N-(1-d-carboxylethyl)-l-norvaline Dehydrogenase, domain 2"/>
    <property type="match status" value="1"/>
</dbReference>
<dbReference type="EMBL" id="JAWHQM010000017">
    <property type="protein sequence ID" value="KAK5630765.1"/>
    <property type="molecule type" value="Genomic_DNA"/>
</dbReference>
<dbReference type="FunFam" id="3.40.50.720:FF:000634">
    <property type="entry name" value="6-phosphogluconate dehydrogenase, decarboxylating"/>
    <property type="match status" value="1"/>
</dbReference>
<dbReference type="InterPro" id="IPR013328">
    <property type="entry name" value="6PGD_dom2"/>
</dbReference>
<comment type="pathway">
    <text evidence="1">Carbohydrate degradation; pentose phosphate pathway; D-ribulose 5-phosphate from D-glucose 6-phosphate (oxidative stage): step 3/3.</text>
</comment>
<dbReference type="InterPro" id="IPR036291">
    <property type="entry name" value="NAD(P)-bd_dom_sf"/>
</dbReference>
<dbReference type="InterPro" id="IPR006183">
    <property type="entry name" value="Pgluconate_DH"/>
</dbReference>
<evidence type="ECO:0000256" key="2">
    <source>
        <dbReference type="ARBA" id="ARBA00008419"/>
    </source>
</evidence>
<evidence type="ECO:0000256" key="6">
    <source>
        <dbReference type="ARBA" id="ARBA00023126"/>
    </source>
</evidence>
<keyword evidence="4" id="KW-0560">Oxidoreductase</keyword>
<dbReference type="InterPro" id="IPR006115">
    <property type="entry name" value="6PGDH_NADP-bd"/>
</dbReference>